<keyword evidence="1" id="KW-1133">Transmembrane helix</keyword>
<proteinExistence type="predicted"/>
<feature type="transmembrane region" description="Helical" evidence="1">
    <location>
        <begin position="170"/>
        <end position="189"/>
    </location>
</feature>
<dbReference type="RefSeq" id="WP_261755906.1">
    <property type="nucleotide sequence ID" value="NZ_CP104562.2"/>
</dbReference>
<sequence length="205" mass="22305">MIWLHALLVICGFGVAMMLRPWRMHLRDGPPWPWLLWCLALPPLWSADRLTEVSLVQPWSGVYLLTLMAGWPLTVLAVLPVTAMAAVLGHLSLEEALQRAVWLGLMPATLTLALGAAVRSLLPQHLMVYILGRGFMSTFLAGVVSGAAALLLTGGSAALSDTDLMLGRGLSAWGEAMLTGMLTAVLVAFRPDWLCTYSDRLYLPR</sequence>
<evidence type="ECO:0000313" key="3">
    <source>
        <dbReference type="Proteomes" id="UP001064933"/>
    </source>
</evidence>
<feature type="transmembrane region" description="Helical" evidence="1">
    <location>
        <begin position="62"/>
        <end position="88"/>
    </location>
</feature>
<keyword evidence="3" id="KW-1185">Reference proteome</keyword>
<feature type="transmembrane region" description="Helical" evidence="1">
    <location>
        <begin position="134"/>
        <end position="158"/>
    </location>
</feature>
<name>A0ABY6AWM7_9BURK</name>
<keyword evidence="1" id="KW-0812">Transmembrane</keyword>
<reference evidence="2" key="1">
    <citation type="submission" date="2022-10" db="EMBL/GenBank/DDBJ databases">
        <title>Characterization and whole genome sequencing of a new Roseateles species, isolated from fresh water.</title>
        <authorList>
            <person name="Guliayeva D.Y."/>
            <person name="Akhremchuk A.E."/>
            <person name="Sikolenko M.A."/>
            <person name="Valentovich L.N."/>
            <person name="Sidarenka A.V."/>
        </authorList>
    </citation>
    <scope>NUCLEOTIDE SEQUENCE</scope>
    <source>
        <strain evidence="2">BIM B-1768</strain>
    </source>
</reference>
<dbReference type="EMBL" id="CP104562">
    <property type="protein sequence ID" value="UXH76174.1"/>
    <property type="molecule type" value="Genomic_DNA"/>
</dbReference>
<accession>A0ABY6AWM7</accession>
<evidence type="ECO:0000313" key="2">
    <source>
        <dbReference type="EMBL" id="UXH76174.1"/>
    </source>
</evidence>
<evidence type="ECO:0000256" key="1">
    <source>
        <dbReference type="SAM" id="Phobius"/>
    </source>
</evidence>
<dbReference type="Proteomes" id="UP001064933">
    <property type="component" value="Chromosome"/>
</dbReference>
<protein>
    <recommendedName>
        <fullName evidence="4">Integral membrane protein</fullName>
    </recommendedName>
</protein>
<organism evidence="2 3">
    <name type="scientific">Roseateles amylovorans</name>
    <dbReference type="NCBI Taxonomy" id="2978473"/>
    <lineage>
        <taxon>Bacteria</taxon>
        <taxon>Pseudomonadati</taxon>
        <taxon>Pseudomonadota</taxon>
        <taxon>Betaproteobacteria</taxon>
        <taxon>Burkholderiales</taxon>
        <taxon>Sphaerotilaceae</taxon>
        <taxon>Roseateles</taxon>
    </lineage>
</organism>
<keyword evidence="1" id="KW-0472">Membrane</keyword>
<evidence type="ECO:0008006" key="4">
    <source>
        <dbReference type="Google" id="ProtNLM"/>
    </source>
</evidence>
<feature type="transmembrane region" description="Helical" evidence="1">
    <location>
        <begin position="100"/>
        <end position="122"/>
    </location>
</feature>
<gene>
    <name evidence="2" type="ORF">N4261_13935</name>
</gene>